<dbReference type="EMBL" id="RBQE01000115">
    <property type="protein sequence ID" value="RMP12061.1"/>
    <property type="molecule type" value="Genomic_DNA"/>
</dbReference>
<comment type="caution">
    <text evidence="2">The sequence shown here is derived from an EMBL/GenBank/DDBJ whole genome shotgun (WGS) entry which is preliminary data.</text>
</comment>
<name>A0A3M4AYZ1_9PSED</name>
<evidence type="ECO:0000313" key="2">
    <source>
        <dbReference type="EMBL" id="RMP12061.1"/>
    </source>
</evidence>
<feature type="domain" description="Antitoxin VbhA" evidence="1">
    <location>
        <begin position="18"/>
        <end position="58"/>
    </location>
</feature>
<protein>
    <submittedName>
        <fullName evidence="2">Plasmid-related protein</fullName>
    </submittedName>
</protein>
<dbReference type="AlphaFoldDB" id="A0A3M4AYZ1"/>
<sequence>MDAIPKNLVISEVERIRRQDAVNYARASFALEGFTPSADDKRHEQRFIEGDIGLAEFVNAVT</sequence>
<evidence type="ECO:0000259" key="1">
    <source>
        <dbReference type="Pfam" id="PF18495"/>
    </source>
</evidence>
<dbReference type="Proteomes" id="UP000281604">
    <property type="component" value="Unassembled WGS sequence"/>
</dbReference>
<reference evidence="2 3" key="1">
    <citation type="submission" date="2018-08" db="EMBL/GenBank/DDBJ databases">
        <title>Recombination of ecologically and evolutionarily significant loci maintains genetic cohesion in the Pseudomonas syringae species complex.</title>
        <authorList>
            <person name="Dillon M."/>
            <person name="Thakur S."/>
            <person name="Almeida R.N.D."/>
            <person name="Weir B.S."/>
            <person name="Guttman D.S."/>
        </authorList>
    </citation>
    <scope>NUCLEOTIDE SEQUENCE [LARGE SCALE GENOMIC DNA]</scope>
    <source>
        <strain evidence="2 3">ICMP 3706</strain>
    </source>
</reference>
<dbReference type="Gene3D" id="1.10.8.1050">
    <property type="entry name" value="Antitoxin VbhA-like"/>
    <property type="match status" value="1"/>
</dbReference>
<evidence type="ECO:0000313" key="3">
    <source>
        <dbReference type="Proteomes" id="UP000281604"/>
    </source>
</evidence>
<dbReference type="CDD" id="cd11586">
    <property type="entry name" value="VbhA_like"/>
    <property type="match status" value="1"/>
</dbReference>
<gene>
    <name evidence="2" type="ORF">ALQ30_00472</name>
</gene>
<dbReference type="InterPro" id="IPR041535">
    <property type="entry name" value="VbhA"/>
</dbReference>
<proteinExistence type="predicted"/>
<accession>A0A3M4AYZ1</accession>
<organism evidence="2 3">
    <name type="scientific">Pseudomonas syringae pv. persicae</name>
    <dbReference type="NCBI Taxonomy" id="237306"/>
    <lineage>
        <taxon>Bacteria</taxon>
        <taxon>Pseudomonadati</taxon>
        <taxon>Pseudomonadota</taxon>
        <taxon>Gammaproteobacteria</taxon>
        <taxon>Pseudomonadales</taxon>
        <taxon>Pseudomonadaceae</taxon>
        <taxon>Pseudomonas</taxon>
    </lineage>
</organism>
<dbReference type="Pfam" id="PF18495">
    <property type="entry name" value="VbhA"/>
    <property type="match status" value="1"/>
</dbReference>
<dbReference type="InterPro" id="IPR033788">
    <property type="entry name" value="VbhA-like"/>
</dbReference>
<dbReference type="RefSeq" id="WP_058409618.1">
    <property type="nucleotide sequence ID" value="NZ_RBQE01000115.1"/>
</dbReference>
<dbReference type="InterPro" id="IPR043038">
    <property type="entry name" value="VbhA_sf"/>
</dbReference>